<dbReference type="AlphaFoldDB" id="A0A1G7LSI5"/>
<protein>
    <recommendedName>
        <fullName evidence="4">Outer membrane protein beta-barrel domain-containing protein</fullName>
    </recommendedName>
</protein>
<dbReference type="STRING" id="659014.SAMN04487996_11166"/>
<evidence type="ECO:0000256" key="1">
    <source>
        <dbReference type="SAM" id="SignalP"/>
    </source>
</evidence>
<dbReference type="EMBL" id="FNAN01000011">
    <property type="protein sequence ID" value="SDF52314.1"/>
    <property type="molecule type" value="Genomic_DNA"/>
</dbReference>
<organism evidence="2 3">
    <name type="scientific">Dyadobacter soli</name>
    <dbReference type="NCBI Taxonomy" id="659014"/>
    <lineage>
        <taxon>Bacteria</taxon>
        <taxon>Pseudomonadati</taxon>
        <taxon>Bacteroidota</taxon>
        <taxon>Cytophagia</taxon>
        <taxon>Cytophagales</taxon>
        <taxon>Spirosomataceae</taxon>
        <taxon>Dyadobacter</taxon>
    </lineage>
</organism>
<dbReference type="RefSeq" id="WP_090153320.1">
    <property type="nucleotide sequence ID" value="NZ_FNAN01000011.1"/>
</dbReference>
<evidence type="ECO:0000313" key="2">
    <source>
        <dbReference type="EMBL" id="SDF52314.1"/>
    </source>
</evidence>
<dbReference type="OrthoDB" id="912723at2"/>
<accession>A0A1G7LSI5</accession>
<keyword evidence="3" id="KW-1185">Reference proteome</keyword>
<dbReference type="Proteomes" id="UP000198748">
    <property type="component" value="Unassembled WGS sequence"/>
</dbReference>
<proteinExistence type="predicted"/>
<sequence>MQKGVLILLLLCAISAAKAQDTVSISYSEESDTLIKQRFLDRYENVFMTKVPTRHMFKIGLSQYYQSVVFPLKDDKILNNSSLQIGYEFKFLPAFSIALTGHLPYSNLHTERWLPWQNIVLDGQLRWFIDMRRRIRAGKSANNFSGNYIAAFYNLPNRHEMDRRIGLKFGFQRRFLNFGFMDFALALHQDAPFFYYGILENWSLASQLSMGFAFGDWKRARRAPLCDILFCDAQIRSQWKIRLPELTVGYYLNRVKIGVAFEKKLGTWPASINFQLDAAMNNGFNQIKYGNMLWGYYRDYMQVYSREKVLSFAVQPRYYALTKRQQLKGKSTNGMSGLYAGINTQYYYYKGKHSDIPPDDLRREDNIINVGPMAGFQLRLFNHGYFDCNTSYNFQDYLKSTETNFDFRTNITLGLAF</sequence>
<feature type="signal peptide" evidence="1">
    <location>
        <begin position="1"/>
        <end position="19"/>
    </location>
</feature>
<name>A0A1G7LSI5_9BACT</name>
<gene>
    <name evidence="2" type="ORF">SAMN04487996_11166</name>
</gene>
<reference evidence="3" key="1">
    <citation type="submission" date="2016-10" db="EMBL/GenBank/DDBJ databases">
        <authorList>
            <person name="Varghese N."/>
            <person name="Submissions S."/>
        </authorList>
    </citation>
    <scope>NUCLEOTIDE SEQUENCE [LARGE SCALE GENOMIC DNA]</scope>
    <source>
        <strain evidence="3">DSM 25329</strain>
    </source>
</reference>
<evidence type="ECO:0008006" key="4">
    <source>
        <dbReference type="Google" id="ProtNLM"/>
    </source>
</evidence>
<feature type="chain" id="PRO_5011455223" description="Outer membrane protein beta-barrel domain-containing protein" evidence="1">
    <location>
        <begin position="20"/>
        <end position="417"/>
    </location>
</feature>
<evidence type="ECO:0000313" key="3">
    <source>
        <dbReference type="Proteomes" id="UP000198748"/>
    </source>
</evidence>
<keyword evidence="1" id="KW-0732">Signal</keyword>